<dbReference type="AlphaFoldDB" id="X1HQE0"/>
<comment type="caution">
    <text evidence="3">The sequence shown here is derived from an EMBL/GenBank/DDBJ whole genome shotgun (WGS) entry which is preliminary data.</text>
</comment>
<dbReference type="GO" id="GO:0016811">
    <property type="term" value="F:hydrolase activity, acting on carbon-nitrogen (but not peptide) bonds, in linear amides"/>
    <property type="evidence" value="ECO:0007669"/>
    <property type="project" value="UniProtKB-ARBA"/>
</dbReference>
<dbReference type="InterPro" id="IPR003010">
    <property type="entry name" value="C-N_Hydrolase"/>
</dbReference>
<dbReference type="SUPFAM" id="SSF56317">
    <property type="entry name" value="Carbon-nitrogen hydrolase"/>
    <property type="match status" value="1"/>
</dbReference>
<feature type="domain" description="CN hydrolase" evidence="2">
    <location>
        <begin position="1"/>
        <end position="237"/>
    </location>
</feature>
<gene>
    <name evidence="3" type="ORF">S03H2_32888</name>
</gene>
<dbReference type="PANTHER" id="PTHR43674">
    <property type="entry name" value="NITRILASE C965.09-RELATED"/>
    <property type="match status" value="1"/>
</dbReference>
<dbReference type="CDD" id="cd07197">
    <property type="entry name" value="nitrilase"/>
    <property type="match status" value="1"/>
</dbReference>
<dbReference type="Gene3D" id="3.60.110.10">
    <property type="entry name" value="Carbon-nitrogen hydrolase"/>
    <property type="match status" value="1"/>
</dbReference>
<proteinExistence type="predicted"/>
<reference evidence="3" key="1">
    <citation type="journal article" date="2014" name="Front. Microbiol.">
        <title>High frequency of phylogenetically diverse reductive dehalogenase-homologous genes in deep subseafloor sedimentary metagenomes.</title>
        <authorList>
            <person name="Kawai M."/>
            <person name="Futagami T."/>
            <person name="Toyoda A."/>
            <person name="Takaki Y."/>
            <person name="Nishi S."/>
            <person name="Hori S."/>
            <person name="Arai W."/>
            <person name="Tsubouchi T."/>
            <person name="Morono Y."/>
            <person name="Uchiyama I."/>
            <person name="Ito T."/>
            <person name="Fujiyama A."/>
            <person name="Inagaki F."/>
            <person name="Takami H."/>
        </authorList>
    </citation>
    <scope>NUCLEOTIDE SEQUENCE</scope>
    <source>
        <strain evidence="3">Expedition CK06-06</strain>
    </source>
</reference>
<protein>
    <recommendedName>
        <fullName evidence="2">CN hydrolase domain-containing protein</fullName>
    </recommendedName>
</protein>
<dbReference type="EMBL" id="BARU01019995">
    <property type="protein sequence ID" value="GAH59285.1"/>
    <property type="molecule type" value="Genomic_DNA"/>
</dbReference>
<evidence type="ECO:0000259" key="2">
    <source>
        <dbReference type="PROSITE" id="PS50263"/>
    </source>
</evidence>
<accession>X1HQE0</accession>
<feature type="non-terminal residue" evidence="3">
    <location>
        <position position="1"/>
    </location>
</feature>
<dbReference type="PROSITE" id="PS50263">
    <property type="entry name" value="CN_HYDROLASE"/>
    <property type="match status" value="1"/>
</dbReference>
<keyword evidence="1" id="KW-0378">Hydrolase</keyword>
<name>X1HQE0_9ZZZZ</name>
<evidence type="ECO:0000256" key="1">
    <source>
        <dbReference type="ARBA" id="ARBA00022801"/>
    </source>
</evidence>
<evidence type="ECO:0000313" key="3">
    <source>
        <dbReference type="EMBL" id="GAH59285.1"/>
    </source>
</evidence>
<dbReference type="Pfam" id="PF00795">
    <property type="entry name" value="CN_hydrolase"/>
    <property type="match status" value="1"/>
</dbReference>
<dbReference type="InterPro" id="IPR050345">
    <property type="entry name" value="Aliph_Amidase/BUP"/>
</dbReference>
<dbReference type="InterPro" id="IPR036526">
    <property type="entry name" value="C-N_Hydrolase_sf"/>
</dbReference>
<organism evidence="3">
    <name type="scientific">marine sediment metagenome</name>
    <dbReference type="NCBI Taxonomy" id="412755"/>
    <lineage>
        <taxon>unclassified sequences</taxon>
        <taxon>metagenomes</taxon>
        <taxon>ecological metagenomes</taxon>
    </lineage>
</organism>
<dbReference type="PANTHER" id="PTHR43674:SF2">
    <property type="entry name" value="BETA-UREIDOPROPIONASE"/>
    <property type="match status" value="1"/>
</dbReference>
<sequence length="265" mass="30350">ATTHSNNNNYCNNNHNHALDFLDKVKMKTDIACFPEFFTTGYNLNIIGDKLYDLAETIPGKTTKMLGKKAKEKRLAIVGTIVEKDILREGILYNTAFVIDKDGRLVGKYRKFYLYPPEHCYFRPGSELPIFDLGITKVGIAICYDHAFPELFRVLALKGAEIVFIPSAVPQGYEYLLNLRTRARAQDNQFFVAAINRVGQEGQVKYCGLSKIINPRGEVIAEASLDKEEIVYCEVDINQILQERKQEPILRSLRSEIYKRWFNLL</sequence>